<accession>A0A1M6D3A3</accession>
<dbReference type="Proteomes" id="UP000184432">
    <property type="component" value="Unassembled WGS sequence"/>
</dbReference>
<dbReference type="OrthoDB" id="1162876at2"/>
<keyword evidence="2" id="KW-1185">Reference proteome</keyword>
<dbReference type="AlphaFoldDB" id="A0A1M6D3A3"/>
<dbReference type="STRING" id="570521.SAMN04488508_102416"/>
<sequence>MVFTHKIESYNIKIISNYAEGGGYQMGYVYLYGENSKYLGCLGIIKNDKALPKNKLKADKTFSVYFHESGLQTILNTFKQQNPIFIQFDSRSLLASLMVGKYEENGNDIAA</sequence>
<dbReference type="RefSeq" id="WP_073315180.1">
    <property type="nucleotide sequence ID" value="NZ_FQYP01000002.1"/>
</dbReference>
<protein>
    <submittedName>
        <fullName evidence="1">Uncharacterized protein</fullName>
    </submittedName>
</protein>
<proteinExistence type="predicted"/>
<evidence type="ECO:0000313" key="2">
    <source>
        <dbReference type="Proteomes" id="UP000184432"/>
    </source>
</evidence>
<reference evidence="2" key="1">
    <citation type="submission" date="2016-11" db="EMBL/GenBank/DDBJ databases">
        <authorList>
            <person name="Varghese N."/>
            <person name="Submissions S."/>
        </authorList>
    </citation>
    <scope>NUCLEOTIDE SEQUENCE [LARGE SCALE GENOMIC DNA]</scope>
    <source>
        <strain evidence="2">DSM 22623</strain>
    </source>
</reference>
<organism evidence="1 2">
    <name type="scientific">Aquimarina spongiae</name>
    <dbReference type="NCBI Taxonomy" id="570521"/>
    <lineage>
        <taxon>Bacteria</taxon>
        <taxon>Pseudomonadati</taxon>
        <taxon>Bacteroidota</taxon>
        <taxon>Flavobacteriia</taxon>
        <taxon>Flavobacteriales</taxon>
        <taxon>Flavobacteriaceae</taxon>
        <taxon>Aquimarina</taxon>
    </lineage>
</organism>
<evidence type="ECO:0000313" key="1">
    <source>
        <dbReference type="EMBL" id="SHI67730.1"/>
    </source>
</evidence>
<dbReference type="EMBL" id="FQYP01000002">
    <property type="protein sequence ID" value="SHI67730.1"/>
    <property type="molecule type" value="Genomic_DNA"/>
</dbReference>
<gene>
    <name evidence="1" type="ORF">SAMN04488508_102416</name>
</gene>
<name>A0A1M6D3A3_9FLAO</name>